<gene>
    <name evidence="1" type="ORF">Tci_866062</name>
</gene>
<dbReference type="EMBL" id="BKCJ011146957">
    <property type="protein sequence ID" value="GFC94092.1"/>
    <property type="molecule type" value="Genomic_DNA"/>
</dbReference>
<comment type="caution">
    <text evidence="1">The sequence shown here is derived from an EMBL/GenBank/DDBJ whole genome shotgun (WGS) entry which is preliminary data.</text>
</comment>
<feature type="non-terminal residue" evidence="1">
    <location>
        <position position="175"/>
    </location>
</feature>
<dbReference type="AlphaFoldDB" id="A0A699S9F8"/>
<name>A0A699S9F8_TANCI</name>
<evidence type="ECO:0000313" key="1">
    <source>
        <dbReference type="EMBL" id="GFC94092.1"/>
    </source>
</evidence>
<organism evidence="1">
    <name type="scientific">Tanacetum cinerariifolium</name>
    <name type="common">Dalmatian daisy</name>
    <name type="synonym">Chrysanthemum cinerariifolium</name>
    <dbReference type="NCBI Taxonomy" id="118510"/>
    <lineage>
        <taxon>Eukaryota</taxon>
        <taxon>Viridiplantae</taxon>
        <taxon>Streptophyta</taxon>
        <taxon>Embryophyta</taxon>
        <taxon>Tracheophyta</taxon>
        <taxon>Spermatophyta</taxon>
        <taxon>Magnoliopsida</taxon>
        <taxon>eudicotyledons</taxon>
        <taxon>Gunneridae</taxon>
        <taxon>Pentapetalae</taxon>
        <taxon>asterids</taxon>
        <taxon>campanulids</taxon>
        <taxon>Asterales</taxon>
        <taxon>Asteraceae</taxon>
        <taxon>Asteroideae</taxon>
        <taxon>Anthemideae</taxon>
        <taxon>Anthemidinae</taxon>
        <taxon>Tanacetum</taxon>
    </lineage>
</organism>
<sequence>PAARWCTASNYVGGPSLPYAAARCVRPRSWSFALLPRQLRAGAQVEGSERVLRAAAHAAAHAAVATAHAAPHSTAVHGAVGVRRAVRFRHFGLHAGQREAHRGRLPARQVGHPLVDQPQRHRQLVDKRKANAKLLLVAASAIEPHHRAQIREFGLRRRVVDFDAQVHGAAIVEHQ</sequence>
<reference evidence="1" key="1">
    <citation type="journal article" date="2019" name="Sci. Rep.">
        <title>Draft genome of Tanacetum cinerariifolium, the natural source of mosquito coil.</title>
        <authorList>
            <person name="Yamashiro T."/>
            <person name="Shiraishi A."/>
            <person name="Satake H."/>
            <person name="Nakayama K."/>
        </authorList>
    </citation>
    <scope>NUCLEOTIDE SEQUENCE</scope>
</reference>
<proteinExistence type="predicted"/>
<accession>A0A699S9F8</accession>
<protein>
    <submittedName>
        <fullName evidence="1">Uncharacterized protein</fullName>
    </submittedName>
</protein>
<feature type="non-terminal residue" evidence="1">
    <location>
        <position position="1"/>
    </location>
</feature>